<dbReference type="Pfam" id="PF08664">
    <property type="entry name" value="YcbB"/>
    <property type="match status" value="1"/>
</dbReference>
<dbReference type="AlphaFoldDB" id="A0A429XDX8"/>
<dbReference type="SMART" id="SM00448">
    <property type="entry name" value="REC"/>
    <property type="match status" value="1"/>
</dbReference>
<proteinExistence type="predicted"/>
<protein>
    <submittedName>
        <fullName evidence="3">Response regulator</fullName>
    </submittedName>
</protein>
<dbReference type="InterPro" id="IPR011006">
    <property type="entry name" value="CheY-like_superfamily"/>
</dbReference>
<evidence type="ECO:0000256" key="1">
    <source>
        <dbReference type="PROSITE-ProRule" id="PRU00169"/>
    </source>
</evidence>
<organism evidence="3 4">
    <name type="scientific">Siminovitchia terrae</name>
    <name type="common">Bacillus terrae</name>
    <dbReference type="NCBI Taxonomy" id="1914933"/>
    <lineage>
        <taxon>Bacteria</taxon>
        <taxon>Bacillati</taxon>
        <taxon>Bacillota</taxon>
        <taxon>Bacilli</taxon>
        <taxon>Bacillales</taxon>
        <taxon>Bacillaceae</taxon>
        <taxon>Siminovitchia</taxon>
    </lineage>
</organism>
<name>A0A429XDX8_SIMTE</name>
<feature type="modified residue" description="4-aspartylphosphate" evidence="1">
    <location>
        <position position="55"/>
    </location>
</feature>
<dbReference type="InterPro" id="IPR052048">
    <property type="entry name" value="ST_Response_Regulator"/>
</dbReference>
<sequence>MMLSYCIIDDDPVCRRMLENIIEDSALGKVVESNAGGQYGIESVLTTQPDVVLIDLLMPEIDGLGMIAELTNREFQGKFVMISQIDNKEMVGEAYKTGVEFFIHKPINNVEVEAVLKNVKDQLKLNRSVDEIKRSLAGLERLSPLSSAPVKEVQTVRDIVQYILMDIGLLGEAGSKDMAIAVEILMEQEMSIADFPSLKDLYGMIAVKNNPAMNKLELNREIKAIEQRLRRAVLAALTNLASLGLIDYSNPKFEHYAPLLFDFQDVRMKMSELEREGSQSRVKVNVKKFLQVLYIETLEKLKQK</sequence>
<dbReference type="Gene3D" id="3.40.50.2300">
    <property type="match status" value="1"/>
</dbReference>
<dbReference type="PROSITE" id="PS50110">
    <property type="entry name" value="RESPONSE_REGULATORY"/>
    <property type="match status" value="1"/>
</dbReference>
<evidence type="ECO:0000313" key="4">
    <source>
        <dbReference type="Proteomes" id="UP000287296"/>
    </source>
</evidence>
<gene>
    <name evidence="3" type="ORF">D5F11_001905</name>
</gene>
<dbReference type="Proteomes" id="UP000287296">
    <property type="component" value="Unassembled WGS sequence"/>
</dbReference>
<dbReference type="GO" id="GO:0000160">
    <property type="term" value="P:phosphorelay signal transduction system"/>
    <property type="evidence" value="ECO:0007669"/>
    <property type="project" value="InterPro"/>
</dbReference>
<dbReference type="EMBL" id="QYTW02000001">
    <property type="protein sequence ID" value="RST61657.1"/>
    <property type="molecule type" value="Genomic_DNA"/>
</dbReference>
<keyword evidence="1" id="KW-0597">Phosphoprotein</keyword>
<evidence type="ECO:0000313" key="3">
    <source>
        <dbReference type="EMBL" id="RST61657.1"/>
    </source>
</evidence>
<dbReference type="Pfam" id="PF00072">
    <property type="entry name" value="Response_reg"/>
    <property type="match status" value="1"/>
</dbReference>
<dbReference type="InterPro" id="IPR001789">
    <property type="entry name" value="Sig_transdc_resp-reg_receiver"/>
</dbReference>
<dbReference type="InterPro" id="IPR013972">
    <property type="entry name" value="YcbB"/>
</dbReference>
<accession>A0A429XDX8</accession>
<dbReference type="SUPFAM" id="SSF52172">
    <property type="entry name" value="CheY-like"/>
    <property type="match status" value="1"/>
</dbReference>
<feature type="domain" description="Response regulatory" evidence="2">
    <location>
        <begin position="4"/>
        <end position="120"/>
    </location>
</feature>
<dbReference type="PANTHER" id="PTHR43228:SF8">
    <property type="entry name" value="TRANSCRIPTIONAL REGULATORY PROTEIN GLNL"/>
    <property type="match status" value="1"/>
</dbReference>
<comment type="caution">
    <text evidence="3">The sequence shown here is derived from an EMBL/GenBank/DDBJ whole genome shotgun (WGS) entry which is preliminary data.</text>
</comment>
<reference evidence="3 4" key="1">
    <citation type="submission" date="2018-12" db="EMBL/GenBank/DDBJ databases">
        <authorList>
            <person name="Sun L."/>
            <person name="Chen Z."/>
        </authorList>
    </citation>
    <scope>NUCLEOTIDE SEQUENCE [LARGE SCALE GENOMIC DNA]</scope>
    <source>
        <strain evidence="3 4">LMG 29736</strain>
    </source>
</reference>
<dbReference type="PANTHER" id="PTHR43228">
    <property type="entry name" value="TWO-COMPONENT RESPONSE REGULATOR"/>
    <property type="match status" value="1"/>
</dbReference>
<dbReference type="OrthoDB" id="1684633at2"/>
<evidence type="ECO:0000259" key="2">
    <source>
        <dbReference type="PROSITE" id="PS50110"/>
    </source>
</evidence>